<keyword evidence="3" id="KW-1185">Reference proteome</keyword>
<evidence type="ECO:0000313" key="2">
    <source>
        <dbReference type="EMBL" id="CAG9825732.1"/>
    </source>
</evidence>
<feature type="region of interest" description="Disordered" evidence="1">
    <location>
        <begin position="80"/>
        <end position="112"/>
    </location>
</feature>
<protein>
    <submittedName>
        <fullName evidence="2">Uncharacterized protein</fullName>
    </submittedName>
</protein>
<gene>
    <name evidence="2" type="ORF">PHAECO_LOCUS12553</name>
</gene>
<dbReference type="EMBL" id="OU896715">
    <property type="protein sequence ID" value="CAG9825732.1"/>
    <property type="molecule type" value="Genomic_DNA"/>
</dbReference>
<dbReference type="Proteomes" id="UP001153737">
    <property type="component" value="Chromosome 9"/>
</dbReference>
<reference evidence="2" key="1">
    <citation type="submission" date="2022-01" db="EMBL/GenBank/DDBJ databases">
        <authorList>
            <person name="King R."/>
        </authorList>
    </citation>
    <scope>NUCLEOTIDE SEQUENCE</scope>
</reference>
<proteinExistence type="predicted"/>
<dbReference type="PANTHER" id="PTHR10773">
    <property type="entry name" value="DNA-DIRECTED RNA POLYMERASES I, II, AND III SUBUNIT RPABC2"/>
    <property type="match status" value="1"/>
</dbReference>
<name>A0A9N9SMR2_PHACE</name>
<dbReference type="AlphaFoldDB" id="A0A9N9SMR2"/>
<evidence type="ECO:0000256" key="1">
    <source>
        <dbReference type="SAM" id="MobiDB-lite"/>
    </source>
</evidence>
<evidence type="ECO:0000313" key="3">
    <source>
        <dbReference type="Proteomes" id="UP001153737"/>
    </source>
</evidence>
<dbReference type="PANTHER" id="PTHR10773:SF19">
    <property type="match status" value="1"/>
</dbReference>
<dbReference type="OrthoDB" id="6780244at2759"/>
<feature type="compositionally biased region" description="Low complexity" evidence="1">
    <location>
        <begin position="80"/>
        <end position="105"/>
    </location>
</feature>
<reference evidence="2" key="2">
    <citation type="submission" date="2022-10" db="EMBL/GenBank/DDBJ databases">
        <authorList>
            <consortium name="ENA_rothamsted_submissions"/>
            <consortium name="culmorum"/>
            <person name="King R."/>
        </authorList>
    </citation>
    <scope>NUCLEOTIDE SEQUENCE</scope>
</reference>
<sequence length="277" mass="30767">MQPLSFETITIDPSTTNVLVPTNVSRSASEEYSEVTSYQNSKHSFTELIDNELDNEQVQSMPEAVAQNNILLNPVNESNSLTAASTSSSTSSDSSNSSSDSSNDLPVAKNTTSTDLSALSTVSNNTQGAIKYLLQGAVHNMEDNQEGNVARIGRKRKSNCNKWACVQAEISRNSGKSYTSKHKKVVPGRSLKPPCGDKCKLKCTSKISDAQRKELFDNYWAMADLQRQSEFILRHISTVTPRYSYKVHNSNRGNNNAFYLTVDQKRIRVCKQYFRAT</sequence>
<accession>A0A9N9SMR2</accession>
<organism evidence="2 3">
    <name type="scientific">Phaedon cochleariae</name>
    <name type="common">Mustard beetle</name>
    <dbReference type="NCBI Taxonomy" id="80249"/>
    <lineage>
        <taxon>Eukaryota</taxon>
        <taxon>Metazoa</taxon>
        <taxon>Ecdysozoa</taxon>
        <taxon>Arthropoda</taxon>
        <taxon>Hexapoda</taxon>
        <taxon>Insecta</taxon>
        <taxon>Pterygota</taxon>
        <taxon>Neoptera</taxon>
        <taxon>Endopterygota</taxon>
        <taxon>Coleoptera</taxon>
        <taxon>Polyphaga</taxon>
        <taxon>Cucujiformia</taxon>
        <taxon>Chrysomeloidea</taxon>
        <taxon>Chrysomelidae</taxon>
        <taxon>Chrysomelinae</taxon>
        <taxon>Chrysomelini</taxon>
        <taxon>Phaedon</taxon>
    </lineage>
</organism>